<evidence type="ECO:0000313" key="3">
    <source>
        <dbReference type="Proteomes" id="UP000747542"/>
    </source>
</evidence>
<dbReference type="Proteomes" id="UP000747542">
    <property type="component" value="Unassembled WGS sequence"/>
</dbReference>
<dbReference type="EMBL" id="JAHLQT010000419">
    <property type="protein sequence ID" value="KAG7178257.1"/>
    <property type="molecule type" value="Genomic_DNA"/>
</dbReference>
<accession>A0A8J5NEB5</accession>
<dbReference type="OrthoDB" id="9974725at2759"/>
<keyword evidence="3" id="KW-1185">Reference proteome</keyword>
<dbReference type="GO" id="GO:0005509">
    <property type="term" value="F:calcium ion binding"/>
    <property type="evidence" value="ECO:0007669"/>
    <property type="project" value="InterPro"/>
</dbReference>
<comment type="caution">
    <text evidence="2">The sequence shown here is derived from an EMBL/GenBank/DDBJ whole genome shotgun (WGS) entry which is preliminary data.</text>
</comment>
<evidence type="ECO:0000259" key="1">
    <source>
        <dbReference type="PROSITE" id="PS50222"/>
    </source>
</evidence>
<dbReference type="PROSITE" id="PS50222">
    <property type="entry name" value="EF_HAND_2"/>
    <property type="match status" value="1"/>
</dbReference>
<sequence>MFLLEDASGDGHVDIDEYVALYTALGLTAAQCREAFRRVQKEDAGEVTKEKFDELWEQYFHSENIDAPGNYIFGKFDF</sequence>
<organism evidence="2 3">
    <name type="scientific">Homarus americanus</name>
    <name type="common">American lobster</name>
    <dbReference type="NCBI Taxonomy" id="6706"/>
    <lineage>
        <taxon>Eukaryota</taxon>
        <taxon>Metazoa</taxon>
        <taxon>Ecdysozoa</taxon>
        <taxon>Arthropoda</taxon>
        <taxon>Crustacea</taxon>
        <taxon>Multicrustacea</taxon>
        <taxon>Malacostraca</taxon>
        <taxon>Eumalacostraca</taxon>
        <taxon>Eucarida</taxon>
        <taxon>Decapoda</taxon>
        <taxon>Pleocyemata</taxon>
        <taxon>Astacidea</taxon>
        <taxon>Nephropoidea</taxon>
        <taxon>Nephropidae</taxon>
        <taxon>Homarus</taxon>
    </lineage>
</organism>
<dbReference type="InterPro" id="IPR018247">
    <property type="entry name" value="EF_Hand_1_Ca_BS"/>
</dbReference>
<feature type="domain" description="EF-hand" evidence="1">
    <location>
        <begin position="1"/>
        <end position="28"/>
    </location>
</feature>
<dbReference type="AlphaFoldDB" id="A0A8J5NEB5"/>
<dbReference type="PROSITE" id="PS00018">
    <property type="entry name" value="EF_HAND_1"/>
    <property type="match status" value="1"/>
</dbReference>
<evidence type="ECO:0000313" key="2">
    <source>
        <dbReference type="EMBL" id="KAG7178257.1"/>
    </source>
</evidence>
<proteinExistence type="predicted"/>
<name>A0A8J5NEB5_HOMAM</name>
<reference evidence="2" key="1">
    <citation type="journal article" date="2021" name="Sci. Adv.">
        <title>The American lobster genome reveals insights on longevity, neural, and immune adaptations.</title>
        <authorList>
            <person name="Polinski J.M."/>
            <person name="Zimin A.V."/>
            <person name="Clark K.F."/>
            <person name="Kohn A.B."/>
            <person name="Sadowski N."/>
            <person name="Timp W."/>
            <person name="Ptitsyn A."/>
            <person name="Khanna P."/>
            <person name="Romanova D.Y."/>
            <person name="Williams P."/>
            <person name="Greenwood S.J."/>
            <person name="Moroz L.L."/>
            <person name="Walt D.R."/>
            <person name="Bodnar A.G."/>
        </authorList>
    </citation>
    <scope>NUCLEOTIDE SEQUENCE</scope>
    <source>
        <strain evidence="2">GMGI-L3</strain>
    </source>
</reference>
<protein>
    <submittedName>
        <fullName evidence="2">Calexcitin-2-like 2</fullName>
    </submittedName>
</protein>
<dbReference type="InterPro" id="IPR002048">
    <property type="entry name" value="EF_hand_dom"/>
</dbReference>
<gene>
    <name evidence="2" type="primary">cex-2-L2</name>
    <name evidence="2" type="ORF">Hamer_G025829</name>
</gene>